<keyword evidence="5" id="KW-0808">Transferase</keyword>
<keyword evidence="7" id="KW-0418">Kinase</keyword>
<dbReference type="Gene3D" id="1.10.510.10">
    <property type="entry name" value="Transferase(Phosphotransferase) domain 1"/>
    <property type="match status" value="1"/>
</dbReference>
<dbReference type="GO" id="GO:0010556">
    <property type="term" value="P:regulation of macromolecule biosynthetic process"/>
    <property type="evidence" value="ECO:0007669"/>
    <property type="project" value="UniProtKB-ARBA"/>
</dbReference>
<evidence type="ECO:0000256" key="8">
    <source>
        <dbReference type="ARBA" id="ARBA00022840"/>
    </source>
</evidence>
<dbReference type="AlphaFoldDB" id="A0A835HMT7"/>
<feature type="domain" description="Protein kinase" evidence="12">
    <location>
        <begin position="262"/>
        <end position="567"/>
    </location>
</feature>
<feature type="region of interest" description="Disordered" evidence="11">
    <location>
        <begin position="38"/>
        <end position="62"/>
    </location>
</feature>
<evidence type="ECO:0000256" key="5">
    <source>
        <dbReference type="ARBA" id="ARBA00022679"/>
    </source>
</evidence>
<dbReference type="PANTHER" id="PTHR24056:SF107">
    <property type="entry name" value="CYCLIN-DEPENDENT KINASE 11A-RELATED"/>
    <property type="match status" value="1"/>
</dbReference>
<dbReference type="EMBL" id="JADFTS010000006">
    <property type="protein sequence ID" value="KAF9601217.1"/>
    <property type="molecule type" value="Genomic_DNA"/>
</dbReference>
<dbReference type="GO" id="GO:0007346">
    <property type="term" value="P:regulation of mitotic cell cycle"/>
    <property type="evidence" value="ECO:0007669"/>
    <property type="project" value="TreeGrafter"/>
</dbReference>
<protein>
    <recommendedName>
        <fullName evidence="2">cyclin-dependent kinase</fullName>
        <ecNumber evidence="2">2.7.11.22</ecNumber>
    </recommendedName>
</protein>
<evidence type="ECO:0000256" key="3">
    <source>
        <dbReference type="ARBA" id="ARBA00022527"/>
    </source>
</evidence>
<keyword evidence="14" id="KW-1185">Reference proteome</keyword>
<dbReference type="InterPro" id="IPR008271">
    <property type="entry name" value="Ser/Thr_kinase_AS"/>
</dbReference>
<dbReference type="Gene3D" id="3.30.200.20">
    <property type="entry name" value="Phosphorylase Kinase, domain 1"/>
    <property type="match status" value="1"/>
</dbReference>
<evidence type="ECO:0000256" key="7">
    <source>
        <dbReference type="ARBA" id="ARBA00022777"/>
    </source>
</evidence>
<reference evidence="13 14" key="1">
    <citation type="submission" date="2020-10" db="EMBL/GenBank/DDBJ databases">
        <title>The Coptis chinensis genome and diversification of protoberbering-type alkaloids.</title>
        <authorList>
            <person name="Wang B."/>
            <person name="Shu S."/>
            <person name="Song C."/>
            <person name="Liu Y."/>
        </authorList>
    </citation>
    <scope>NUCLEOTIDE SEQUENCE [LARGE SCALE GENOMIC DNA]</scope>
    <source>
        <strain evidence="13">HL-2020</strain>
        <tissue evidence="13">Leaf</tissue>
    </source>
</reference>
<dbReference type="GO" id="GO:0004693">
    <property type="term" value="F:cyclin-dependent protein serine/threonine kinase activity"/>
    <property type="evidence" value="ECO:0007669"/>
    <property type="project" value="UniProtKB-EC"/>
</dbReference>
<evidence type="ECO:0000256" key="4">
    <source>
        <dbReference type="ARBA" id="ARBA00022553"/>
    </source>
</evidence>
<evidence type="ECO:0000256" key="11">
    <source>
        <dbReference type="SAM" id="MobiDB-lite"/>
    </source>
</evidence>
<dbReference type="Pfam" id="PF00069">
    <property type="entry name" value="Pkinase"/>
    <property type="match status" value="1"/>
</dbReference>
<evidence type="ECO:0000313" key="14">
    <source>
        <dbReference type="Proteomes" id="UP000631114"/>
    </source>
</evidence>
<sequence length="591" mass="67297">MAAAGKHSSYRHNEFKNHRESNFVVSLRRKENDDYYYERRDEGGRYSSSKIRGNDRKREVGRRRVVKREERELGEVYSGSGSDGAVEVPSPPVKKRKFLPIVWDIIKGEKKLEKGGVVSSGTPLSGVSSLVNDMEEGEVIPVKNVSGSRWVDKDEGEVSDNDDEMAKKVHSGHSVTILSTTVLSPPELGELTDLHVSGGECRVNENNDMEEEDEDDEDYKVNCDAEGTELEGVSNSPGSFGSMGQPQRIVNMLNSCRSVHEFERLNKINSGTYGVVFRARDKRSGEIVALKKVIKNDRDREGFPVTFLREINILLSLCHPSVVNIKEVVVEDERDETFVVMEYMEHDLRALLETKEQPFTQSEVKCLMRQLLEGMKHLHDNWVLHRDLKTTNILLNNRGELKICDFGLSRQYGSPLKPYTPLVVTLSYRAPELLLGAEKYSTAIDMWSIGCIMAELLDGKPLFIDENKKKPRFTAESEIEQLKMIFGTLGRPDETIWPGFSRLPGVKINVPVKKYKTPRERFPSPSFFTFTSRPYLSEAGLDLLNRLVAYDPEKRITAQDALNHEWFREVPLPKDKGFMSPFHTQRKSARY</sequence>
<organism evidence="13 14">
    <name type="scientific">Coptis chinensis</name>
    <dbReference type="NCBI Taxonomy" id="261450"/>
    <lineage>
        <taxon>Eukaryota</taxon>
        <taxon>Viridiplantae</taxon>
        <taxon>Streptophyta</taxon>
        <taxon>Embryophyta</taxon>
        <taxon>Tracheophyta</taxon>
        <taxon>Spermatophyta</taxon>
        <taxon>Magnoliopsida</taxon>
        <taxon>Ranunculales</taxon>
        <taxon>Ranunculaceae</taxon>
        <taxon>Coptidoideae</taxon>
        <taxon>Coptis</taxon>
    </lineage>
</organism>
<evidence type="ECO:0000256" key="9">
    <source>
        <dbReference type="ARBA" id="ARBA00047811"/>
    </source>
</evidence>
<evidence type="ECO:0000313" key="13">
    <source>
        <dbReference type="EMBL" id="KAF9601217.1"/>
    </source>
</evidence>
<keyword evidence="8" id="KW-0067">ATP-binding</keyword>
<comment type="catalytic activity">
    <reaction evidence="10">
        <text>L-seryl-[protein] + ATP = O-phospho-L-seryl-[protein] + ADP + H(+)</text>
        <dbReference type="Rhea" id="RHEA:17989"/>
        <dbReference type="Rhea" id="RHEA-COMP:9863"/>
        <dbReference type="Rhea" id="RHEA-COMP:11604"/>
        <dbReference type="ChEBI" id="CHEBI:15378"/>
        <dbReference type="ChEBI" id="CHEBI:29999"/>
        <dbReference type="ChEBI" id="CHEBI:30616"/>
        <dbReference type="ChEBI" id="CHEBI:83421"/>
        <dbReference type="ChEBI" id="CHEBI:456216"/>
        <dbReference type="EC" id="2.7.11.22"/>
    </reaction>
</comment>
<dbReference type="GO" id="GO:0005634">
    <property type="term" value="C:nucleus"/>
    <property type="evidence" value="ECO:0007669"/>
    <property type="project" value="TreeGrafter"/>
</dbReference>
<accession>A0A835HMT7</accession>
<keyword evidence="3" id="KW-0723">Serine/threonine-protein kinase</keyword>
<feature type="region of interest" description="Disordered" evidence="11">
    <location>
        <begin position="199"/>
        <end position="218"/>
    </location>
</feature>
<evidence type="ECO:0000256" key="10">
    <source>
        <dbReference type="ARBA" id="ARBA00048367"/>
    </source>
</evidence>
<dbReference type="PANTHER" id="PTHR24056">
    <property type="entry name" value="CELL DIVISION PROTEIN KINASE"/>
    <property type="match status" value="1"/>
</dbReference>
<keyword evidence="6" id="KW-0547">Nucleotide-binding</keyword>
<evidence type="ECO:0000256" key="6">
    <source>
        <dbReference type="ARBA" id="ARBA00022741"/>
    </source>
</evidence>
<evidence type="ECO:0000256" key="2">
    <source>
        <dbReference type="ARBA" id="ARBA00012425"/>
    </source>
</evidence>
<dbReference type="SMART" id="SM00220">
    <property type="entry name" value="S_TKc"/>
    <property type="match status" value="1"/>
</dbReference>
<dbReference type="Proteomes" id="UP000631114">
    <property type="component" value="Unassembled WGS sequence"/>
</dbReference>
<comment type="similarity">
    <text evidence="1">Belongs to the protein kinase superfamily. CMGC Ser/Thr protein kinase family. CDC2/CDKX subfamily.</text>
</comment>
<dbReference type="FunFam" id="3.30.200.20:FF:000172">
    <property type="entry name" value="cyclin-dependent kinase G-2 isoform X1"/>
    <property type="match status" value="1"/>
</dbReference>
<dbReference type="PROSITE" id="PS00108">
    <property type="entry name" value="PROTEIN_KINASE_ST"/>
    <property type="match status" value="1"/>
</dbReference>
<dbReference type="SUPFAM" id="SSF56112">
    <property type="entry name" value="Protein kinase-like (PK-like)"/>
    <property type="match status" value="1"/>
</dbReference>
<proteinExistence type="inferred from homology"/>
<dbReference type="PROSITE" id="PS50011">
    <property type="entry name" value="PROTEIN_KINASE_DOM"/>
    <property type="match status" value="1"/>
</dbReference>
<dbReference type="CDD" id="cd07843">
    <property type="entry name" value="STKc_CDC2L1"/>
    <property type="match status" value="1"/>
</dbReference>
<keyword evidence="4" id="KW-0597">Phosphoprotein</keyword>
<evidence type="ECO:0000256" key="1">
    <source>
        <dbReference type="ARBA" id="ARBA00006485"/>
    </source>
</evidence>
<dbReference type="EC" id="2.7.11.22" evidence="2"/>
<evidence type="ECO:0000259" key="12">
    <source>
        <dbReference type="PROSITE" id="PS50011"/>
    </source>
</evidence>
<dbReference type="FunFam" id="1.10.510.10:FF:000211">
    <property type="entry name" value="Cyclin-dependent kinase G-2"/>
    <property type="match status" value="1"/>
</dbReference>
<dbReference type="InterPro" id="IPR045267">
    <property type="entry name" value="CDK11/PITSLRE_STKc"/>
</dbReference>
<feature type="compositionally biased region" description="Acidic residues" evidence="11">
    <location>
        <begin position="207"/>
        <end position="218"/>
    </location>
</feature>
<dbReference type="GO" id="GO:0080090">
    <property type="term" value="P:regulation of primary metabolic process"/>
    <property type="evidence" value="ECO:0007669"/>
    <property type="project" value="UniProtKB-ARBA"/>
</dbReference>
<gene>
    <name evidence="13" type="ORF">IFM89_017402</name>
</gene>
<dbReference type="InterPro" id="IPR000719">
    <property type="entry name" value="Prot_kinase_dom"/>
</dbReference>
<dbReference type="OrthoDB" id="1732493at2759"/>
<dbReference type="InterPro" id="IPR011009">
    <property type="entry name" value="Kinase-like_dom_sf"/>
</dbReference>
<comment type="caution">
    <text evidence="13">The sequence shown here is derived from an EMBL/GenBank/DDBJ whole genome shotgun (WGS) entry which is preliminary data.</text>
</comment>
<name>A0A835HMT7_9MAGN</name>
<comment type="catalytic activity">
    <reaction evidence="9">
        <text>L-threonyl-[protein] + ATP = O-phospho-L-threonyl-[protein] + ADP + H(+)</text>
        <dbReference type="Rhea" id="RHEA:46608"/>
        <dbReference type="Rhea" id="RHEA-COMP:11060"/>
        <dbReference type="Rhea" id="RHEA-COMP:11605"/>
        <dbReference type="ChEBI" id="CHEBI:15378"/>
        <dbReference type="ChEBI" id="CHEBI:30013"/>
        <dbReference type="ChEBI" id="CHEBI:30616"/>
        <dbReference type="ChEBI" id="CHEBI:61977"/>
        <dbReference type="ChEBI" id="CHEBI:456216"/>
        <dbReference type="EC" id="2.7.11.22"/>
    </reaction>
</comment>
<dbReference type="GO" id="GO:0005524">
    <property type="term" value="F:ATP binding"/>
    <property type="evidence" value="ECO:0007669"/>
    <property type="project" value="UniProtKB-KW"/>
</dbReference>
<dbReference type="InterPro" id="IPR050108">
    <property type="entry name" value="CDK"/>
</dbReference>